<sequence>MKPGDYVVVKRHQGESLEPRYDGPFQVLLTSATFVKLEGSQHASTLSIANLLILLASWSLLTDCMLRDTPTMTITVSIGVTRMPPG</sequence>
<dbReference type="Gene3D" id="2.30.30.850">
    <property type="match status" value="1"/>
</dbReference>
<evidence type="ECO:0000259" key="6">
    <source>
        <dbReference type="Pfam" id="PF18697"/>
    </source>
</evidence>
<evidence type="ECO:0000256" key="4">
    <source>
        <dbReference type="ARBA" id="ARBA00022759"/>
    </source>
</evidence>
<dbReference type="GO" id="GO:0016779">
    <property type="term" value="F:nucleotidyltransferase activity"/>
    <property type="evidence" value="ECO:0007669"/>
    <property type="project" value="UniProtKB-KW"/>
</dbReference>
<evidence type="ECO:0000256" key="2">
    <source>
        <dbReference type="ARBA" id="ARBA00022695"/>
    </source>
</evidence>
<dbReference type="InterPro" id="IPR040643">
    <property type="entry name" value="MLVIN_C"/>
</dbReference>
<keyword evidence="2" id="KW-0548">Nucleotidyltransferase</keyword>
<keyword evidence="1" id="KW-0808">Transferase</keyword>
<accession>A0AAV6YM82</accession>
<evidence type="ECO:0000256" key="5">
    <source>
        <dbReference type="ARBA" id="ARBA00022801"/>
    </source>
</evidence>
<dbReference type="EMBL" id="WNYA01046072">
    <property type="protein sequence ID" value="KAG8536312.1"/>
    <property type="molecule type" value="Genomic_DNA"/>
</dbReference>
<dbReference type="GO" id="GO:0016787">
    <property type="term" value="F:hydrolase activity"/>
    <property type="evidence" value="ECO:0007669"/>
    <property type="project" value="UniProtKB-KW"/>
</dbReference>
<keyword evidence="5" id="KW-0378">Hydrolase</keyword>
<dbReference type="GO" id="GO:0004519">
    <property type="term" value="F:endonuclease activity"/>
    <property type="evidence" value="ECO:0007669"/>
    <property type="project" value="UniProtKB-KW"/>
</dbReference>
<comment type="caution">
    <text evidence="7">The sequence shown here is derived from an EMBL/GenBank/DDBJ whole genome shotgun (WGS) entry which is preliminary data.</text>
</comment>
<evidence type="ECO:0000256" key="1">
    <source>
        <dbReference type="ARBA" id="ARBA00022679"/>
    </source>
</evidence>
<dbReference type="Proteomes" id="UP000824782">
    <property type="component" value="Unassembled WGS sequence"/>
</dbReference>
<keyword evidence="8" id="KW-1185">Reference proteome</keyword>
<protein>
    <recommendedName>
        <fullName evidence="6">Murine leukemia virus integrase C-terminal domain-containing protein</fullName>
    </recommendedName>
</protein>
<dbReference type="Pfam" id="PF18697">
    <property type="entry name" value="MLVIN_C"/>
    <property type="match status" value="1"/>
</dbReference>
<dbReference type="AlphaFoldDB" id="A0AAV6YM82"/>
<reference evidence="7" key="1">
    <citation type="thesis" date="2020" institute="ProQuest LLC" country="789 East Eisenhower Parkway, Ann Arbor, MI, USA">
        <title>Comparative Genomics and Chromosome Evolution.</title>
        <authorList>
            <person name="Mudd A.B."/>
        </authorList>
    </citation>
    <scope>NUCLEOTIDE SEQUENCE</scope>
    <source>
        <strain evidence="7">237g6f4</strain>
        <tissue evidence="7">Blood</tissue>
    </source>
</reference>
<evidence type="ECO:0000313" key="8">
    <source>
        <dbReference type="Proteomes" id="UP000824782"/>
    </source>
</evidence>
<evidence type="ECO:0000256" key="3">
    <source>
        <dbReference type="ARBA" id="ARBA00022722"/>
    </source>
</evidence>
<proteinExistence type="predicted"/>
<evidence type="ECO:0000313" key="7">
    <source>
        <dbReference type="EMBL" id="KAG8536312.1"/>
    </source>
</evidence>
<keyword evidence="4" id="KW-0255">Endonuclease</keyword>
<feature type="domain" description="Murine leukemia virus integrase C-terminal" evidence="6">
    <location>
        <begin position="2"/>
        <end position="39"/>
    </location>
</feature>
<organism evidence="7 8">
    <name type="scientific">Engystomops pustulosus</name>
    <name type="common">Tungara frog</name>
    <name type="synonym">Physalaemus pustulosus</name>
    <dbReference type="NCBI Taxonomy" id="76066"/>
    <lineage>
        <taxon>Eukaryota</taxon>
        <taxon>Metazoa</taxon>
        <taxon>Chordata</taxon>
        <taxon>Craniata</taxon>
        <taxon>Vertebrata</taxon>
        <taxon>Euteleostomi</taxon>
        <taxon>Amphibia</taxon>
        <taxon>Batrachia</taxon>
        <taxon>Anura</taxon>
        <taxon>Neobatrachia</taxon>
        <taxon>Hyloidea</taxon>
        <taxon>Leptodactylidae</taxon>
        <taxon>Leiuperinae</taxon>
        <taxon>Engystomops</taxon>
    </lineage>
</organism>
<keyword evidence="3" id="KW-0540">Nuclease</keyword>
<gene>
    <name evidence="7" type="ORF">GDO81_026643</name>
</gene>
<name>A0AAV6YM82_ENGPU</name>